<gene>
    <name evidence="1" type="ORF">H6G81_20495</name>
</gene>
<comment type="caution">
    <text evidence="1">The sequence shown here is derived from an EMBL/GenBank/DDBJ whole genome shotgun (WGS) entry which is preliminary data.</text>
</comment>
<dbReference type="RefSeq" id="WP_029634971.1">
    <property type="nucleotide sequence ID" value="NZ_JACJTA010000049.1"/>
</dbReference>
<proteinExistence type="predicted"/>
<name>A0ABR8GTM7_9CYAN</name>
<keyword evidence="2" id="KW-1185">Reference proteome</keyword>
<protein>
    <submittedName>
        <fullName evidence="1">Uncharacterized protein</fullName>
    </submittedName>
</protein>
<dbReference type="Proteomes" id="UP000660380">
    <property type="component" value="Unassembled WGS sequence"/>
</dbReference>
<evidence type="ECO:0000313" key="1">
    <source>
        <dbReference type="EMBL" id="MBD2606844.1"/>
    </source>
</evidence>
<dbReference type="EMBL" id="JACJTA010000049">
    <property type="protein sequence ID" value="MBD2606844.1"/>
    <property type="molecule type" value="Genomic_DNA"/>
</dbReference>
<reference evidence="1 2" key="1">
    <citation type="journal article" date="2020" name="ISME J.">
        <title>Comparative genomics reveals insights into cyanobacterial evolution and habitat adaptation.</title>
        <authorList>
            <person name="Chen M.Y."/>
            <person name="Teng W.K."/>
            <person name="Zhao L."/>
            <person name="Hu C.X."/>
            <person name="Zhou Y.K."/>
            <person name="Han B.P."/>
            <person name="Song L.R."/>
            <person name="Shu W.S."/>
        </authorList>
    </citation>
    <scope>NUCLEOTIDE SEQUENCE [LARGE SCALE GENOMIC DNA]</scope>
    <source>
        <strain evidence="1 2">FACHB-248</strain>
    </source>
</reference>
<accession>A0ABR8GTM7</accession>
<organism evidence="1 2">
    <name type="scientific">Scytonema hofmannii FACHB-248</name>
    <dbReference type="NCBI Taxonomy" id="1842502"/>
    <lineage>
        <taxon>Bacteria</taxon>
        <taxon>Bacillati</taxon>
        <taxon>Cyanobacteriota</taxon>
        <taxon>Cyanophyceae</taxon>
        <taxon>Nostocales</taxon>
        <taxon>Scytonemataceae</taxon>
        <taxon>Scytonema</taxon>
    </lineage>
</organism>
<sequence>MIVCNISVEKDKALARDKDTSPTRESVRGLESVEQTGIFFLPSPLVAIAQVNLLTQMQLKKQKYSCIY</sequence>
<evidence type="ECO:0000313" key="2">
    <source>
        <dbReference type="Proteomes" id="UP000660380"/>
    </source>
</evidence>